<comment type="subcellular location">
    <subcellularLocation>
        <location evidence="8 9">Cytoplasm</location>
    </subcellularLocation>
</comment>
<comment type="pathway">
    <text evidence="8 9">Carbohydrate biosynthesis; gluconeogenesis.</text>
</comment>
<dbReference type="CDD" id="cd00311">
    <property type="entry name" value="TIM"/>
    <property type="match status" value="1"/>
</dbReference>
<evidence type="ECO:0000256" key="4">
    <source>
        <dbReference type="ARBA" id="ARBA00022432"/>
    </source>
</evidence>
<dbReference type="NCBIfam" id="TIGR00419">
    <property type="entry name" value="tim"/>
    <property type="match status" value="1"/>
</dbReference>
<comment type="similarity">
    <text evidence="3 8 9">Belongs to the triosephosphate isomerase family.</text>
</comment>
<keyword evidence="7 8" id="KW-0413">Isomerase</keyword>
<dbReference type="PROSITE" id="PS51440">
    <property type="entry name" value="TIM_2"/>
    <property type="match status" value="1"/>
</dbReference>
<feature type="binding site" evidence="8">
    <location>
        <begin position="231"/>
        <end position="232"/>
    </location>
    <ligand>
        <name>substrate</name>
    </ligand>
</feature>
<evidence type="ECO:0000256" key="8">
    <source>
        <dbReference type="HAMAP-Rule" id="MF_00147"/>
    </source>
</evidence>
<comment type="subunit">
    <text evidence="8 9">Homodimer.</text>
</comment>
<dbReference type="GO" id="GO:0004807">
    <property type="term" value="F:triose-phosphate isomerase activity"/>
    <property type="evidence" value="ECO:0007669"/>
    <property type="project" value="UniProtKB-EC"/>
</dbReference>
<organism evidence="10 11">
    <name type="scientific">Endosaccharibacter trunci</name>
    <dbReference type="NCBI Taxonomy" id="2812733"/>
    <lineage>
        <taxon>Bacteria</taxon>
        <taxon>Pseudomonadati</taxon>
        <taxon>Pseudomonadota</taxon>
        <taxon>Alphaproteobacteria</taxon>
        <taxon>Acetobacterales</taxon>
        <taxon>Acetobacteraceae</taxon>
        <taxon>Endosaccharibacter</taxon>
    </lineage>
</organism>
<dbReference type="InterPro" id="IPR000652">
    <property type="entry name" value="Triosephosphate_isomerase"/>
</dbReference>
<feature type="binding site" evidence="8">
    <location>
        <position position="210"/>
    </location>
    <ligand>
        <name>substrate</name>
    </ligand>
</feature>
<dbReference type="HAMAP" id="MF_00147_B">
    <property type="entry name" value="TIM_B"/>
    <property type="match status" value="1"/>
</dbReference>
<feature type="binding site" evidence="8">
    <location>
        <begin position="9"/>
        <end position="11"/>
    </location>
    <ligand>
        <name>substrate</name>
    </ligand>
</feature>
<keyword evidence="11" id="KW-1185">Reference proteome</keyword>
<evidence type="ECO:0000256" key="9">
    <source>
        <dbReference type="RuleBase" id="RU363013"/>
    </source>
</evidence>
<dbReference type="Pfam" id="PF00121">
    <property type="entry name" value="TIM"/>
    <property type="match status" value="1"/>
</dbReference>
<proteinExistence type="inferred from homology"/>
<reference evidence="10 11" key="1">
    <citation type="submission" date="2022-06" db="EMBL/GenBank/DDBJ databases">
        <title>Endosaccharibacter gen. nov., sp. nov., endophytic bacteria isolated from sugarcane.</title>
        <authorList>
            <person name="Pitiwittayakul N."/>
            <person name="Yukphan P."/>
            <person name="Charoenyingcharoen P."/>
            <person name="Tanasupawat S."/>
        </authorList>
    </citation>
    <scope>NUCLEOTIDE SEQUENCE [LARGE SCALE GENOMIC DNA]</scope>
    <source>
        <strain evidence="10 11">KSS8</strain>
    </source>
</reference>
<evidence type="ECO:0000256" key="2">
    <source>
        <dbReference type="ARBA" id="ARBA00004939"/>
    </source>
</evidence>
<evidence type="ECO:0000256" key="5">
    <source>
        <dbReference type="ARBA" id="ARBA00022490"/>
    </source>
</evidence>
<dbReference type="EC" id="5.3.1.1" evidence="8 9"/>
<keyword evidence="6 8" id="KW-0324">Glycolysis</keyword>
<dbReference type="InterPro" id="IPR035990">
    <property type="entry name" value="TIM_sf"/>
</dbReference>
<evidence type="ECO:0000256" key="6">
    <source>
        <dbReference type="ARBA" id="ARBA00023152"/>
    </source>
</evidence>
<evidence type="ECO:0000256" key="7">
    <source>
        <dbReference type="ARBA" id="ARBA00023235"/>
    </source>
</evidence>
<comment type="catalytic activity">
    <reaction evidence="1">
        <text>L-erythrulose 1-phosphate = D-erythrulose 4-phosphate</text>
        <dbReference type="Rhea" id="RHEA:49588"/>
        <dbReference type="ChEBI" id="CHEBI:58002"/>
        <dbReference type="ChEBI" id="CHEBI:90796"/>
        <dbReference type="EC" id="5.3.1.33"/>
    </reaction>
</comment>
<name>A0ABT1W382_9PROT</name>
<feature type="active site" description="Electrophile" evidence="8">
    <location>
        <position position="95"/>
    </location>
</feature>
<comment type="catalytic activity">
    <reaction evidence="8 9">
        <text>D-glyceraldehyde 3-phosphate = dihydroxyacetone phosphate</text>
        <dbReference type="Rhea" id="RHEA:18585"/>
        <dbReference type="ChEBI" id="CHEBI:57642"/>
        <dbReference type="ChEBI" id="CHEBI:59776"/>
        <dbReference type="EC" id="5.3.1.1"/>
    </reaction>
</comment>
<dbReference type="PROSITE" id="PS00171">
    <property type="entry name" value="TIM_1"/>
    <property type="match status" value="1"/>
</dbReference>
<feature type="active site" description="Proton acceptor" evidence="8">
    <location>
        <position position="165"/>
    </location>
</feature>
<evidence type="ECO:0000256" key="1">
    <source>
        <dbReference type="ARBA" id="ARBA00000148"/>
    </source>
</evidence>
<dbReference type="InterPro" id="IPR022896">
    <property type="entry name" value="TrioseP_Isoase_bac/euk"/>
</dbReference>
<accession>A0ABT1W382</accession>
<evidence type="ECO:0000256" key="3">
    <source>
        <dbReference type="ARBA" id="ARBA00007422"/>
    </source>
</evidence>
<dbReference type="RefSeq" id="WP_422862744.1">
    <property type="nucleotide sequence ID" value="NZ_JAMSKV010000001.1"/>
</dbReference>
<dbReference type="Proteomes" id="UP001524587">
    <property type="component" value="Unassembled WGS sequence"/>
</dbReference>
<evidence type="ECO:0000313" key="10">
    <source>
        <dbReference type="EMBL" id="MCQ8277314.1"/>
    </source>
</evidence>
<dbReference type="EMBL" id="JAMSKV010000001">
    <property type="protein sequence ID" value="MCQ8277314.1"/>
    <property type="molecule type" value="Genomic_DNA"/>
</dbReference>
<feature type="binding site" evidence="8">
    <location>
        <position position="171"/>
    </location>
    <ligand>
        <name>substrate</name>
    </ligand>
</feature>
<comment type="pathway">
    <text evidence="8 9">Carbohydrate degradation; glycolysis; D-glyceraldehyde 3-phosphate from glycerone phosphate: step 1/1.</text>
</comment>
<comment type="function">
    <text evidence="8">Involved in the gluconeogenesis. Catalyzes stereospecifically the conversion of dihydroxyacetone phosphate (DHAP) to D-glyceraldehyde-3-phosphate (G3P).</text>
</comment>
<evidence type="ECO:0000313" key="11">
    <source>
        <dbReference type="Proteomes" id="UP001524587"/>
    </source>
</evidence>
<protein>
    <recommendedName>
        <fullName evidence="8 9">Triosephosphate isomerase</fullName>
        <shortName evidence="8">TIM</shortName>
        <shortName evidence="8">TPI</shortName>
        <ecNumber evidence="8 9">5.3.1.1</ecNumber>
    </recommendedName>
    <alternativeName>
        <fullName evidence="8">Triose-phosphate isomerase</fullName>
    </alternativeName>
</protein>
<dbReference type="Gene3D" id="3.20.20.70">
    <property type="entry name" value="Aldolase class I"/>
    <property type="match status" value="1"/>
</dbReference>
<gene>
    <name evidence="8 10" type="primary">tpiA</name>
    <name evidence="10" type="ORF">NFI95_02470</name>
</gene>
<dbReference type="SUPFAM" id="SSF51351">
    <property type="entry name" value="Triosephosphate isomerase (TIM)"/>
    <property type="match status" value="1"/>
</dbReference>
<keyword evidence="4 8" id="KW-0312">Gluconeogenesis</keyword>
<dbReference type="InterPro" id="IPR013785">
    <property type="entry name" value="Aldolase_TIM"/>
</dbReference>
<comment type="caution">
    <text evidence="10">The sequence shown here is derived from an EMBL/GenBank/DDBJ whole genome shotgun (WGS) entry which is preliminary data.</text>
</comment>
<dbReference type="PANTHER" id="PTHR21139:SF42">
    <property type="entry name" value="TRIOSEPHOSPHATE ISOMERASE"/>
    <property type="match status" value="1"/>
</dbReference>
<sequence>MTRQLIAGNWKMNGTLAAAEALARALLDAPRDGIGAELLVCPPFVHLQAVGRILNGSDVALGAQDCSVAAGGAHTGDVAAPMLPELGCTHIVLGHSERRQNHHELDETVREKVVAARAAGLVPIVCVGETEEQRAAGQQDDVVGWQLKGSLPNDFADGPGVVAYEPVWAIGTGRTATEDDVAAMHGFIRAELVRQFGDKGASVRILYGGSVNATNAAALLGVPEVGGALVGGASLKPQDFLSIARAAVSGPNR</sequence>
<dbReference type="InterPro" id="IPR020861">
    <property type="entry name" value="Triosephosphate_isomerase_AS"/>
</dbReference>
<keyword evidence="5 8" id="KW-0963">Cytoplasm</keyword>
<comment type="pathway">
    <text evidence="2">Carbohydrate metabolism; erythritol degradation.</text>
</comment>
<dbReference type="PANTHER" id="PTHR21139">
    <property type="entry name" value="TRIOSEPHOSPHATE ISOMERASE"/>
    <property type="match status" value="1"/>
</dbReference>